<dbReference type="EMBL" id="VYZN01000045">
    <property type="protein sequence ID" value="KAE9529232.1"/>
    <property type="molecule type" value="Genomic_DNA"/>
</dbReference>
<reference evidence="1 2" key="1">
    <citation type="submission" date="2019-08" db="EMBL/GenBank/DDBJ databases">
        <title>The genome of the soybean aphid Biotype 1, its phylome, world population structure and adaptation to the North American continent.</title>
        <authorList>
            <person name="Giordano R."/>
            <person name="Donthu R.K."/>
            <person name="Hernandez A.G."/>
            <person name="Wright C.L."/>
            <person name="Zimin A.V."/>
        </authorList>
    </citation>
    <scope>NUCLEOTIDE SEQUENCE [LARGE SCALE GENOMIC DNA]</scope>
    <source>
        <tissue evidence="1">Whole aphids</tissue>
    </source>
</reference>
<gene>
    <name evidence="1" type="ORF">AGLY_011908</name>
</gene>
<protein>
    <submittedName>
        <fullName evidence="1">Uncharacterized protein</fullName>
    </submittedName>
</protein>
<feature type="non-terminal residue" evidence="1">
    <location>
        <position position="1"/>
    </location>
</feature>
<accession>A0A6G0TAI7</accession>
<name>A0A6G0TAI7_APHGL</name>
<organism evidence="1 2">
    <name type="scientific">Aphis glycines</name>
    <name type="common">Soybean aphid</name>
    <dbReference type="NCBI Taxonomy" id="307491"/>
    <lineage>
        <taxon>Eukaryota</taxon>
        <taxon>Metazoa</taxon>
        <taxon>Ecdysozoa</taxon>
        <taxon>Arthropoda</taxon>
        <taxon>Hexapoda</taxon>
        <taxon>Insecta</taxon>
        <taxon>Pterygota</taxon>
        <taxon>Neoptera</taxon>
        <taxon>Paraneoptera</taxon>
        <taxon>Hemiptera</taxon>
        <taxon>Sternorrhyncha</taxon>
        <taxon>Aphidomorpha</taxon>
        <taxon>Aphidoidea</taxon>
        <taxon>Aphididae</taxon>
        <taxon>Aphidini</taxon>
        <taxon>Aphis</taxon>
        <taxon>Aphis</taxon>
    </lineage>
</organism>
<dbReference type="Proteomes" id="UP000475862">
    <property type="component" value="Unassembled WGS sequence"/>
</dbReference>
<evidence type="ECO:0000313" key="2">
    <source>
        <dbReference type="Proteomes" id="UP000475862"/>
    </source>
</evidence>
<sequence>PSPGSFPLNCRARRGDKIDIAYWRQTFLLGPDIITSKEPIKNSTINDVQFELENNIPYIHKLITGVLLRTLIILQNIYKHRFIIKDTKSILSRYYNKLNFFHKIKFEIHISNYKSKIDEKQILKTLVILLYSMVEDIDLIIDTKESPDSKIDISRNISGELIVLVNFGFEYFCETFNGLCSILLCSISHDSKNDVLLQLLIEVLESDDT</sequence>
<dbReference type="AlphaFoldDB" id="A0A6G0TAI7"/>
<comment type="caution">
    <text evidence="1">The sequence shown here is derived from an EMBL/GenBank/DDBJ whole genome shotgun (WGS) entry which is preliminary data.</text>
</comment>
<evidence type="ECO:0000313" key="1">
    <source>
        <dbReference type="EMBL" id="KAE9529232.1"/>
    </source>
</evidence>
<proteinExistence type="predicted"/>
<keyword evidence="2" id="KW-1185">Reference proteome</keyword>